<dbReference type="InterPro" id="IPR004252">
    <property type="entry name" value="Probable_transposase_24"/>
</dbReference>
<dbReference type="Proteomes" id="UP001237642">
    <property type="component" value="Unassembled WGS sequence"/>
</dbReference>
<gene>
    <name evidence="2" type="ORF">POM88_030253</name>
</gene>
<accession>A0AAD8HVL4</accession>
<dbReference type="EMBL" id="JAUIZM010000007">
    <property type="protein sequence ID" value="KAK1374060.1"/>
    <property type="molecule type" value="Genomic_DNA"/>
</dbReference>
<reference evidence="2" key="1">
    <citation type="submission" date="2023-02" db="EMBL/GenBank/DDBJ databases">
        <title>Genome of toxic invasive species Heracleum sosnowskyi carries increased number of genes despite the absence of recent whole-genome duplications.</title>
        <authorList>
            <person name="Schelkunov M."/>
            <person name="Shtratnikova V."/>
            <person name="Makarenko M."/>
            <person name="Klepikova A."/>
            <person name="Omelchenko D."/>
            <person name="Novikova G."/>
            <person name="Obukhova E."/>
            <person name="Bogdanov V."/>
            <person name="Penin A."/>
            <person name="Logacheva M."/>
        </authorList>
    </citation>
    <scope>NUCLEOTIDE SEQUENCE</scope>
    <source>
        <strain evidence="2">Hsosn_3</strain>
        <tissue evidence="2">Leaf</tissue>
    </source>
</reference>
<sequence length="276" mass="32411">MLSGWKTAGHLACPHCAHDHDAYNLSHGGKTTWFDNHRKLEPSFDISSRNRLIFYERLEPTGYNWKSISEETQNFYFEEFKKYFAWKQSDAVIYKGWLANARRKYSEFVSVARSNWERYNRRDNRISLDVYLSWVEFWRTENFQKKSSIQKSNRHSGVDGRPSTHTSGSASHRTVAARAKVQYKREPTADLIFYLTHTKRVKKKKNPIAEAIENGMDDEDVEDAEDDGNVEVVWIDKKSQKIYILDFCIYTNSWNCQLMPAHNCDLPHQPLDLDVV</sequence>
<proteinExistence type="predicted"/>
<dbReference type="Pfam" id="PF03004">
    <property type="entry name" value="Transposase_24"/>
    <property type="match status" value="1"/>
</dbReference>
<name>A0AAD8HVL4_9APIA</name>
<reference evidence="2" key="2">
    <citation type="submission" date="2023-05" db="EMBL/GenBank/DDBJ databases">
        <authorList>
            <person name="Schelkunov M.I."/>
        </authorList>
    </citation>
    <scope>NUCLEOTIDE SEQUENCE</scope>
    <source>
        <strain evidence="2">Hsosn_3</strain>
        <tissue evidence="2">Leaf</tissue>
    </source>
</reference>
<comment type="caution">
    <text evidence="2">The sequence shown here is derived from an EMBL/GenBank/DDBJ whole genome shotgun (WGS) entry which is preliminary data.</text>
</comment>
<protein>
    <recommendedName>
        <fullName evidence="4">Transposase</fullName>
    </recommendedName>
</protein>
<feature type="region of interest" description="Disordered" evidence="1">
    <location>
        <begin position="148"/>
        <end position="177"/>
    </location>
</feature>
<evidence type="ECO:0000313" key="2">
    <source>
        <dbReference type="EMBL" id="KAK1374060.1"/>
    </source>
</evidence>
<evidence type="ECO:0000313" key="3">
    <source>
        <dbReference type="Proteomes" id="UP001237642"/>
    </source>
</evidence>
<organism evidence="2 3">
    <name type="scientific">Heracleum sosnowskyi</name>
    <dbReference type="NCBI Taxonomy" id="360622"/>
    <lineage>
        <taxon>Eukaryota</taxon>
        <taxon>Viridiplantae</taxon>
        <taxon>Streptophyta</taxon>
        <taxon>Embryophyta</taxon>
        <taxon>Tracheophyta</taxon>
        <taxon>Spermatophyta</taxon>
        <taxon>Magnoliopsida</taxon>
        <taxon>eudicotyledons</taxon>
        <taxon>Gunneridae</taxon>
        <taxon>Pentapetalae</taxon>
        <taxon>asterids</taxon>
        <taxon>campanulids</taxon>
        <taxon>Apiales</taxon>
        <taxon>Apiaceae</taxon>
        <taxon>Apioideae</taxon>
        <taxon>apioid superclade</taxon>
        <taxon>Tordylieae</taxon>
        <taxon>Tordyliinae</taxon>
        <taxon>Heracleum</taxon>
    </lineage>
</organism>
<feature type="compositionally biased region" description="Polar residues" evidence="1">
    <location>
        <begin position="163"/>
        <end position="172"/>
    </location>
</feature>
<evidence type="ECO:0008006" key="4">
    <source>
        <dbReference type="Google" id="ProtNLM"/>
    </source>
</evidence>
<keyword evidence="3" id="KW-1185">Reference proteome</keyword>
<evidence type="ECO:0000256" key="1">
    <source>
        <dbReference type="SAM" id="MobiDB-lite"/>
    </source>
</evidence>
<dbReference type="AlphaFoldDB" id="A0AAD8HVL4"/>